<evidence type="ECO:0000313" key="2">
    <source>
        <dbReference type="Proteomes" id="UP000037600"/>
    </source>
</evidence>
<dbReference type="EMBL" id="LAZL01000002">
    <property type="protein sequence ID" value="KMT66962.1"/>
    <property type="molecule type" value="Genomic_DNA"/>
</dbReference>
<protein>
    <recommendedName>
        <fullName evidence="3">BACON domain-containing protein</fullName>
    </recommendedName>
</protein>
<reference evidence="1 2" key="1">
    <citation type="submission" date="2015-04" db="EMBL/GenBank/DDBJ databases">
        <title>Draft Genome Sequence of the Novel Agar-Digesting Marine Bacterium Q1.</title>
        <authorList>
            <person name="Li Y."/>
            <person name="Li D."/>
            <person name="Chen G."/>
            <person name="Du Z."/>
        </authorList>
    </citation>
    <scope>NUCLEOTIDE SEQUENCE [LARGE SCALE GENOMIC DNA]</scope>
    <source>
        <strain evidence="1 2">Q1</strain>
    </source>
</reference>
<proteinExistence type="predicted"/>
<gene>
    <name evidence="1" type="ORF">XM47_02380</name>
</gene>
<dbReference type="Gene3D" id="2.130.10.10">
    <property type="entry name" value="YVTN repeat-like/Quinoprotein amine dehydrogenase"/>
    <property type="match status" value="1"/>
</dbReference>
<evidence type="ECO:0008006" key="3">
    <source>
        <dbReference type="Google" id="ProtNLM"/>
    </source>
</evidence>
<organism evidence="1 2">
    <name type="scientific">Catenovulum maritimum</name>
    <dbReference type="NCBI Taxonomy" id="1513271"/>
    <lineage>
        <taxon>Bacteria</taxon>
        <taxon>Pseudomonadati</taxon>
        <taxon>Pseudomonadota</taxon>
        <taxon>Gammaproteobacteria</taxon>
        <taxon>Alteromonadales</taxon>
        <taxon>Alteromonadaceae</taxon>
        <taxon>Catenovulum</taxon>
    </lineage>
</organism>
<dbReference type="InterPro" id="IPR011044">
    <property type="entry name" value="Quino_amine_DH_bsu"/>
</dbReference>
<dbReference type="PATRIC" id="fig|1513271.3.peg.504"/>
<accession>A0A0J8GW23</accession>
<keyword evidence="2" id="KW-1185">Reference proteome</keyword>
<evidence type="ECO:0000313" key="1">
    <source>
        <dbReference type="EMBL" id="KMT66962.1"/>
    </source>
</evidence>
<dbReference type="Proteomes" id="UP000037600">
    <property type="component" value="Unassembled WGS sequence"/>
</dbReference>
<dbReference type="STRING" id="1513271.XM47_02380"/>
<dbReference type="OrthoDB" id="6218042at2"/>
<comment type="caution">
    <text evidence="1">The sequence shown here is derived from an EMBL/GenBank/DDBJ whole genome shotgun (WGS) entry which is preliminary data.</text>
</comment>
<name>A0A0J8GW23_9ALTE</name>
<dbReference type="SUPFAM" id="SSF50969">
    <property type="entry name" value="YVTN repeat-like/Quinoprotein amine dehydrogenase"/>
    <property type="match status" value="1"/>
</dbReference>
<dbReference type="RefSeq" id="WP_048689001.1">
    <property type="nucleotide sequence ID" value="NZ_KQ130482.1"/>
</dbReference>
<sequence>MYLTAGVILLSSCGGGSASYEISTDVNLVEFVSSTNDSTNQSKVINVNFKGDGVIVGYPPGEVEPHWLSVNTINSTNNTASFRLISHNGAHPGTYTTNLRFLTGKQDGSVIKYKQVKVTLVVKQGFSLDRPQQIYSAESVGRDLAAINLNYDEIQLIGDDSNWSINKPDWVSLSEQTGQGSATITLEINPEFANYGTNSGKIEISDSISGETASLDIHYELKHGGVTVDNQPHAFSVGSDSNSDALMSQVNIQDDFNGLSAENVFSWQFVSSTANWLTLAEDSGSTSVGSNSPMLLVNKDELMKLKVGEQYKASITISTSSDFATLKEHEIEVYAFIQASATSVTNSQANQLDFKISDAAFSASNQLLAFSDTSAKKVYIVDAVTGMTVSYYLFDNMPETLSISPNGKYLYVSLLIQEHDYFQHNPGGKVAVIDIAEAKIINKFDISIDPWDIEGTDARFVFVSAGSGQWTEIKQYNAITGVLNTEGHSRHRVNLALSADQESIFSVTTDSSPGDVYHHFAQSIDGNDFLVDTNSPYHGDYSIGDKLWLDTQNELVVTEFTNSFNTSDLTFKRKLPSVLSLIHNLTFDYDNNKVVLIEKDFDSSAPRLSSLNLPNYDNYQVISTSIAKPMFVFNHSGEYIVIAETETGYDVIRL</sequence>
<dbReference type="InterPro" id="IPR015943">
    <property type="entry name" value="WD40/YVTN_repeat-like_dom_sf"/>
</dbReference>
<dbReference type="AlphaFoldDB" id="A0A0J8GW23"/>